<dbReference type="PROSITE" id="PS50404">
    <property type="entry name" value="GST_NTER"/>
    <property type="match status" value="1"/>
</dbReference>
<dbReference type="Gene3D" id="1.20.1050.10">
    <property type="match status" value="1"/>
</dbReference>
<proteinExistence type="predicted"/>
<dbReference type="Gene3D" id="3.40.30.10">
    <property type="entry name" value="Glutaredoxin"/>
    <property type="match status" value="1"/>
</dbReference>
<reference evidence="2 3" key="1">
    <citation type="submission" date="2016-10" db="EMBL/GenBank/DDBJ databases">
        <authorList>
            <person name="de Groot N.N."/>
        </authorList>
    </citation>
    <scope>NUCLEOTIDE SEQUENCE [LARGE SCALE GENOMIC DNA]</scope>
    <source>
        <strain evidence="2 3">CPCC 100156</strain>
    </source>
</reference>
<name>A0A1G6XHA6_9PROT</name>
<dbReference type="RefSeq" id="WP_090664241.1">
    <property type="nucleotide sequence ID" value="NZ_FMZX01000012.1"/>
</dbReference>
<evidence type="ECO:0000313" key="2">
    <source>
        <dbReference type="EMBL" id="SDD77442.1"/>
    </source>
</evidence>
<dbReference type="GO" id="GO:0016740">
    <property type="term" value="F:transferase activity"/>
    <property type="evidence" value="ECO:0007669"/>
    <property type="project" value="UniProtKB-KW"/>
</dbReference>
<dbReference type="STRING" id="938405.SAMN02927895_03657"/>
<dbReference type="PANTHER" id="PTHR43968:SF6">
    <property type="entry name" value="GLUTATHIONE S-TRANSFERASE OMEGA"/>
    <property type="match status" value="1"/>
</dbReference>
<keyword evidence="2" id="KW-0808">Transferase</keyword>
<organism evidence="2 3">
    <name type="scientific">Belnapia rosea</name>
    <dbReference type="NCBI Taxonomy" id="938405"/>
    <lineage>
        <taxon>Bacteria</taxon>
        <taxon>Pseudomonadati</taxon>
        <taxon>Pseudomonadota</taxon>
        <taxon>Alphaproteobacteria</taxon>
        <taxon>Acetobacterales</taxon>
        <taxon>Roseomonadaceae</taxon>
        <taxon>Belnapia</taxon>
    </lineage>
</organism>
<gene>
    <name evidence="2" type="ORF">SAMN04487779_101259</name>
</gene>
<dbReference type="EMBL" id="FMZX01000012">
    <property type="protein sequence ID" value="SDD77442.1"/>
    <property type="molecule type" value="Genomic_DNA"/>
</dbReference>
<dbReference type="PANTHER" id="PTHR43968">
    <property type="match status" value="1"/>
</dbReference>
<feature type="domain" description="GST N-terminal" evidence="1">
    <location>
        <begin position="4"/>
        <end position="83"/>
    </location>
</feature>
<dbReference type="SUPFAM" id="SSF47616">
    <property type="entry name" value="GST C-terminal domain-like"/>
    <property type="match status" value="1"/>
</dbReference>
<dbReference type="InterPro" id="IPR036249">
    <property type="entry name" value="Thioredoxin-like_sf"/>
</dbReference>
<dbReference type="GO" id="GO:0005737">
    <property type="term" value="C:cytoplasm"/>
    <property type="evidence" value="ECO:0007669"/>
    <property type="project" value="TreeGrafter"/>
</dbReference>
<sequence length="222" mass="24249">MPEGRLVIGSKRYSSWSLRGWLAVRLAGLDVEEVMIALGETPSEAIRAATPAGLVPYLEHRGAKVWESIAIAEYCAEHAPGLWPADPVLRAHARSIAAEMHASFRGLRQAMPMNLGRDFTGGGRTPEALADIARIEAIWREARTLSGGPFLGGAGFGLVDAMYAPVVTRFLTWAPELAAETRDYMAMVRAHPLMERWYAEAAAEPAAWRLDKYENPPLAPQG</sequence>
<dbReference type="SUPFAM" id="SSF52833">
    <property type="entry name" value="Thioredoxin-like"/>
    <property type="match status" value="1"/>
</dbReference>
<evidence type="ECO:0000313" key="3">
    <source>
        <dbReference type="Proteomes" id="UP000198925"/>
    </source>
</evidence>
<dbReference type="InterPro" id="IPR050983">
    <property type="entry name" value="GST_Omega/HSP26"/>
</dbReference>
<dbReference type="SFLD" id="SFLDS00019">
    <property type="entry name" value="Glutathione_Transferase_(cytos"/>
    <property type="match status" value="1"/>
</dbReference>
<evidence type="ECO:0000259" key="1">
    <source>
        <dbReference type="PROSITE" id="PS50404"/>
    </source>
</evidence>
<dbReference type="Pfam" id="PF13410">
    <property type="entry name" value="GST_C_2"/>
    <property type="match status" value="1"/>
</dbReference>
<keyword evidence="3" id="KW-1185">Reference proteome</keyword>
<dbReference type="AlphaFoldDB" id="A0A1G6XHA6"/>
<dbReference type="InterPro" id="IPR036282">
    <property type="entry name" value="Glutathione-S-Trfase_C_sf"/>
</dbReference>
<dbReference type="CDD" id="cd03194">
    <property type="entry name" value="GST_C_3"/>
    <property type="match status" value="1"/>
</dbReference>
<dbReference type="InterPro" id="IPR004045">
    <property type="entry name" value="Glutathione_S-Trfase_N"/>
</dbReference>
<protein>
    <submittedName>
        <fullName evidence="2">Glutathione S-transferase</fullName>
    </submittedName>
</protein>
<dbReference type="Proteomes" id="UP000198925">
    <property type="component" value="Unassembled WGS sequence"/>
</dbReference>
<dbReference type="InterPro" id="IPR040079">
    <property type="entry name" value="Glutathione_S-Trfase"/>
</dbReference>
<dbReference type="Pfam" id="PF13409">
    <property type="entry name" value="GST_N_2"/>
    <property type="match status" value="1"/>
</dbReference>
<accession>A0A1G6XHA6</accession>